<evidence type="ECO:0000313" key="5">
    <source>
        <dbReference type="EMBL" id="TDD89039.1"/>
    </source>
</evidence>
<dbReference type="PANTHER" id="PTHR11019">
    <property type="entry name" value="HTH-TYPE TRANSCRIPTIONAL REGULATOR NIMR"/>
    <property type="match status" value="1"/>
</dbReference>
<dbReference type="GO" id="GO:0043565">
    <property type="term" value="F:sequence-specific DNA binding"/>
    <property type="evidence" value="ECO:0007669"/>
    <property type="project" value="InterPro"/>
</dbReference>
<dbReference type="InterPro" id="IPR014710">
    <property type="entry name" value="RmlC-like_jellyroll"/>
</dbReference>
<dbReference type="SUPFAM" id="SSF46689">
    <property type="entry name" value="Homeodomain-like"/>
    <property type="match status" value="1"/>
</dbReference>
<evidence type="ECO:0000313" key="6">
    <source>
        <dbReference type="Proteomes" id="UP000294723"/>
    </source>
</evidence>
<dbReference type="EMBL" id="SMLA01000014">
    <property type="protein sequence ID" value="TDD89039.1"/>
    <property type="molecule type" value="Genomic_DNA"/>
</dbReference>
<proteinExistence type="predicted"/>
<dbReference type="InterPro" id="IPR003313">
    <property type="entry name" value="AraC-bd"/>
</dbReference>
<organism evidence="5 6">
    <name type="scientific">Saccharopolyspora karakumensis</name>
    <dbReference type="NCBI Taxonomy" id="2530386"/>
    <lineage>
        <taxon>Bacteria</taxon>
        <taxon>Bacillati</taxon>
        <taxon>Actinomycetota</taxon>
        <taxon>Actinomycetes</taxon>
        <taxon>Pseudonocardiales</taxon>
        <taxon>Pseudonocardiaceae</taxon>
        <taxon>Saccharopolyspora</taxon>
    </lineage>
</organism>
<dbReference type="Gene3D" id="1.10.10.60">
    <property type="entry name" value="Homeodomain-like"/>
    <property type="match status" value="1"/>
</dbReference>
<protein>
    <submittedName>
        <fullName evidence="5">AraC family transcriptional regulator</fullName>
    </submittedName>
</protein>
<dbReference type="Pfam" id="PF12833">
    <property type="entry name" value="HTH_18"/>
    <property type="match status" value="1"/>
</dbReference>
<dbReference type="GO" id="GO:0003700">
    <property type="term" value="F:DNA-binding transcription factor activity"/>
    <property type="evidence" value="ECO:0007669"/>
    <property type="project" value="InterPro"/>
</dbReference>
<evidence type="ECO:0000256" key="1">
    <source>
        <dbReference type="ARBA" id="ARBA00023015"/>
    </source>
</evidence>
<accession>A0A4R5BSP5</accession>
<dbReference type="RefSeq" id="WP_132683164.1">
    <property type="nucleotide sequence ID" value="NZ_SMLA01000014.1"/>
</dbReference>
<dbReference type="InterPro" id="IPR018060">
    <property type="entry name" value="HTH_AraC"/>
</dbReference>
<evidence type="ECO:0000256" key="2">
    <source>
        <dbReference type="ARBA" id="ARBA00023125"/>
    </source>
</evidence>
<evidence type="ECO:0000259" key="4">
    <source>
        <dbReference type="PROSITE" id="PS01124"/>
    </source>
</evidence>
<dbReference type="PROSITE" id="PS01124">
    <property type="entry name" value="HTH_ARAC_FAMILY_2"/>
    <property type="match status" value="1"/>
</dbReference>
<keyword evidence="3" id="KW-0804">Transcription</keyword>
<keyword evidence="1" id="KW-0805">Transcription regulation</keyword>
<dbReference type="Pfam" id="PF02311">
    <property type="entry name" value="AraC_binding"/>
    <property type="match status" value="1"/>
</dbReference>
<dbReference type="Proteomes" id="UP000294723">
    <property type="component" value="Unassembled WGS sequence"/>
</dbReference>
<dbReference type="SUPFAM" id="SSF51182">
    <property type="entry name" value="RmlC-like cupins"/>
    <property type="match status" value="1"/>
</dbReference>
<name>A0A4R5BSP5_9PSEU</name>
<comment type="caution">
    <text evidence="5">The sequence shown here is derived from an EMBL/GenBank/DDBJ whole genome shotgun (WGS) entry which is preliminary data.</text>
</comment>
<dbReference type="PANTHER" id="PTHR11019:SF199">
    <property type="entry name" value="HTH-TYPE TRANSCRIPTIONAL REGULATOR NIMR"/>
    <property type="match status" value="1"/>
</dbReference>
<dbReference type="InterPro" id="IPR011051">
    <property type="entry name" value="RmlC_Cupin_sf"/>
</dbReference>
<keyword evidence="2" id="KW-0238">DNA-binding</keyword>
<dbReference type="InterPro" id="IPR009057">
    <property type="entry name" value="Homeodomain-like_sf"/>
</dbReference>
<reference evidence="5 6" key="1">
    <citation type="submission" date="2019-03" db="EMBL/GenBank/DDBJ databases">
        <title>Draft genome sequences of novel Actinobacteria.</title>
        <authorList>
            <person name="Sahin N."/>
            <person name="Ay H."/>
            <person name="Saygin H."/>
        </authorList>
    </citation>
    <scope>NUCLEOTIDE SEQUENCE [LARGE SCALE GENOMIC DNA]</scope>
    <source>
        <strain evidence="5 6">5K548</strain>
    </source>
</reference>
<dbReference type="AlphaFoldDB" id="A0A4R5BSP5"/>
<evidence type="ECO:0000256" key="3">
    <source>
        <dbReference type="ARBA" id="ARBA00023163"/>
    </source>
</evidence>
<feature type="domain" description="HTH araC/xylS-type" evidence="4">
    <location>
        <begin position="158"/>
        <end position="255"/>
    </location>
</feature>
<keyword evidence="6" id="KW-1185">Reference proteome</keyword>
<gene>
    <name evidence="5" type="ORF">E1202_12645</name>
</gene>
<sequence length="255" mass="27927">MADVRQVAIHDRDSANPMLVVIGQPKVDPGSVGEHRHRRNMLCWSESGTIALHAGGREWLVPPNRGLWIPAGILHSVEVRQPGGVRVVVFVDDHGPSDWREPTGVAITPLVAELIVHLDENRQRGDLRHHAESLLLGVLEAVPNTVFDVPIPTDDRIRRIADALITNPADPRDLDEWAFAVKAGVRTISRLFTAETGMTSARWRTRVRMRAAVGHLAAGASVGGAARAVGYRKPAAFVETFHRHTGQHPGIYRSG</sequence>
<dbReference type="Gene3D" id="2.60.120.10">
    <property type="entry name" value="Jelly Rolls"/>
    <property type="match status" value="1"/>
</dbReference>
<dbReference type="SMART" id="SM00342">
    <property type="entry name" value="HTH_ARAC"/>
    <property type="match status" value="1"/>
</dbReference>